<accession>A0A0V1HVH3</accession>
<dbReference type="OrthoDB" id="10578195at2759"/>
<dbReference type="AlphaFoldDB" id="A0A0V1HVH3"/>
<proteinExistence type="predicted"/>
<evidence type="ECO:0000313" key="2">
    <source>
        <dbReference type="Proteomes" id="UP000055024"/>
    </source>
</evidence>
<comment type="caution">
    <text evidence="1">The sequence shown here is derived from an EMBL/GenBank/DDBJ whole genome shotgun (WGS) entry which is preliminary data.</text>
</comment>
<keyword evidence="2" id="KW-1185">Reference proteome</keyword>
<sequence length="123" mass="13841">MYKEKRERKKKIAAAAAAAAARCLVDSGVANNVISSVNSTSQTSRLQFKQLKRRNEFKFFCFSKRPLISKWSVDGAVAVQLKPFDKTYSELTNRSESRNKQRALNCATAIRPIPFQRGNSVPD</sequence>
<gene>
    <name evidence="1" type="ORF">T11_7068</name>
</gene>
<dbReference type="Proteomes" id="UP000055024">
    <property type="component" value="Unassembled WGS sequence"/>
</dbReference>
<reference evidence="1 2" key="1">
    <citation type="submission" date="2015-01" db="EMBL/GenBank/DDBJ databases">
        <title>Evolution of Trichinella species and genotypes.</title>
        <authorList>
            <person name="Korhonen P.K."/>
            <person name="Edoardo P."/>
            <person name="Giuseppe L.R."/>
            <person name="Gasser R.B."/>
        </authorList>
    </citation>
    <scope>NUCLEOTIDE SEQUENCE [LARGE SCALE GENOMIC DNA]</scope>
    <source>
        <strain evidence="1">ISS1029</strain>
    </source>
</reference>
<organism evidence="1 2">
    <name type="scientific">Trichinella zimbabwensis</name>
    <dbReference type="NCBI Taxonomy" id="268475"/>
    <lineage>
        <taxon>Eukaryota</taxon>
        <taxon>Metazoa</taxon>
        <taxon>Ecdysozoa</taxon>
        <taxon>Nematoda</taxon>
        <taxon>Enoplea</taxon>
        <taxon>Dorylaimia</taxon>
        <taxon>Trichinellida</taxon>
        <taxon>Trichinellidae</taxon>
        <taxon>Trichinella</taxon>
    </lineage>
</organism>
<evidence type="ECO:0000313" key="1">
    <source>
        <dbReference type="EMBL" id="KRZ14686.1"/>
    </source>
</evidence>
<protein>
    <submittedName>
        <fullName evidence="1">Uncharacterized protein</fullName>
    </submittedName>
</protein>
<dbReference type="EMBL" id="JYDP01000022">
    <property type="protein sequence ID" value="KRZ14686.1"/>
    <property type="molecule type" value="Genomic_DNA"/>
</dbReference>
<name>A0A0V1HVH3_9BILA</name>